<feature type="domain" description="Acyclic terpene utilisation N-terminal" evidence="1">
    <location>
        <begin position="7"/>
        <end position="452"/>
    </location>
</feature>
<organism evidence="3 4">
    <name type="scientific">Rhinocladiella mackenziei CBS 650.93</name>
    <dbReference type="NCBI Taxonomy" id="1442369"/>
    <lineage>
        <taxon>Eukaryota</taxon>
        <taxon>Fungi</taxon>
        <taxon>Dikarya</taxon>
        <taxon>Ascomycota</taxon>
        <taxon>Pezizomycotina</taxon>
        <taxon>Eurotiomycetes</taxon>
        <taxon>Chaetothyriomycetidae</taxon>
        <taxon>Chaetothyriales</taxon>
        <taxon>Herpotrichiellaceae</taxon>
        <taxon>Rhinocladiella</taxon>
    </lineage>
</organism>
<gene>
    <name evidence="3" type="ORF">Z518_07800</name>
</gene>
<sequence length="609" mass="67241">MISKGPIRIGNVSGATGDMPTAMARMVAEDNIDVITGDWLSEMNIAWNAITKRDNPDLGYENGFFVQLEECLDDIVAKGIKVITNAGALNTLSLTRKVRDLVTAKGHDSVIVAAVLGDDISDLLGDSERRKDLSFPHLDHIEQTLDGWELEPFCGNAYIGCRGIVEALNSGASIVICGRCTDASPVMGAAAWHFGWNVEEQYNELAGALLAGHLIECGAYVVGANFSGFKDFLDELVDMAFPIAEIDVQGRCVITKTSTGGGHVTPETVKAQTLYELQGHLYLNPDVVADLSLIQIEAEEDSEDRVRVSGVVGLPPPPTTKVMFAAPGGYQAEATFFINGLDVEAKARMMKRQLEYVFKKSNFSKLSIELYGSEVENPESQQAGTVQLRVFVQARKREDISARNFKTPIYALRMQSYPGYHMNLDFRTMEPKPFMEIFPAIIPLSAVQHRIDVGDGRIIEISPPTKTAEYPTPRPSYETQDPIDVTSLGPMVKAPLGSIVHARSGDKADNSNIGFFVRHEDEYPWLRTLLTVERLKSLFGQDWFKCNPFRRVERVEFPNILAVHFRVLDNLNGGIASSDRIDGLGKGIGEYLRSKHVDIPAKFLERGRI</sequence>
<evidence type="ECO:0000259" key="2">
    <source>
        <dbReference type="Pfam" id="PF23544"/>
    </source>
</evidence>
<dbReference type="PANTHER" id="PTHR47585:SF1">
    <property type="entry name" value="DUF1446 DOMAIN-CONTAINING PROTEIN"/>
    <property type="match status" value="1"/>
</dbReference>
<dbReference type="HOGENOM" id="CLU_012617_0_0_1"/>
<keyword evidence="4" id="KW-1185">Reference proteome</keyword>
<evidence type="ECO:0000259" key="1">
    <source>
        <dbReference type="Pfam" id="PF07287"/>
    </source>
</evidence>
<name>A0A0D2IM50_9EURO</name>
<dbReference type="OrthoDB" id="10265871at2759"/>
<dbReference type="GeneID" id="25295871"/>
<evidence type="ECO:0000313" key="4">
    <source>
        <dbReference type="Proteomes" id="UP000053617"/>
    </source>
</evidence>
<dbReference type="EMBL" id="KN847479">
    <property type="protein sequence ID" value="KIX04246.1"/>
    <property type="molecule type" value="Genomic_DNA"/>
</dbReference>
<proteinExistence type="predicted"/>
<dbReference type="InterPro" id="IPR056362">
    <property type="entry name" value="AtuA-like_ferredoxin_dom"/>
</dbReference>
<accession>A0A0D2IM50</accession>
<protein>
    <recommendedName>
        <fullName evidence="5">DUF1446 domain protein</fullName>
    </recommendedName>
</protein>
<reference evidence="3 4" key="1">
    <citation type="submission" date="2015-01" db="EMBL/GenBank/DDBJ databases">
        <title>The Genome Sequence of Rhinocladiella mackenzie CBS 650.93.</title>
        <authorList>
            <consortium name="The Broad Institute Genomics Platform"/>
            <person name="Cuomo C."/>
            <person name="de Hoog S."/>
            <person name="Gorbushina A."/>
            <person name="Stielow B."/>
            <person name="Teixiera M."/>
            <person name="Abouelleil A."/>
            <person name="Chapman S.B."/>
            <person name="Priest M."/>
            <person name="Young S.K."/>
            <person name="Wortman J."/>
            <person name="Nusbaum C."/>
            <person name="Birren B."/>
        </authorList>
    </citation>
    <scope>NUCLEOTIDE SEQUENCE [LARGE SCALE GENOMIC DNA]</scope>
    <source>
        <strain evidence="3 4">CBS 650.93</strain>
    </source>
</reference>
<dbReference type="InterPro" id="IPR010839">
    <property type="entry name" value="AtuA_N"/>
</dbReference>
<evidence type="ECO:0008006" key="5">
    <source>
        <dbReference type="Google" id="ProtNLM"/>
    </source>
</evidence>
<dbReference type="VEuPathDB" id="FungiDB:Z518_07800"/>
<dbReference type="Pfam" id="PF23544">
    <property type="entry name" value="AtuA_ferredoxin"/>
    <property type="match status" value="1"/>
</dbReference>
<dbReference type="RefSeq" id="XP_013271382.1">
    <property type="nucleotide sequence ID" value="XM_013415928.1"/>
</dbReference>
<evidence type="ECO:0000313" key="3">
    <source>
        <dbReference type="EMBL" id="KIX04246.1"/>
    </source>
</evidence>
<dbReference type="Proteomes" id="UP000053617">
    <property type="component" value="Unassembled WGS sequence"/>
</dbReference>
<dbReference type="PANTHER" id="PTHR47585">
    <property type="match status" value="1"/>
</dbReference>
<feature type="domain" description="AtuA-like ferredoxin-fold" evidence="2">
    <location>
        <begin position="495"/>
        <end position="597"/>
    </location>
</feature>
<dbReference type="Pfam" id="PF07287">
    <property type="entry name" value="AtuA"/>
    <property type="match status" value="1"/>
</dbReference>
<dbReference type="AlphaFoldDB" id="A0A0D2IM50"/>